<keyword evidence="3" id="KW-0472">Membrane</keyword>
<feature type="transmembrane region" description="Helical" evidence="3">
    <location>
        <begin position="1098"/>
        <end position="1115"/>
    </location>
</feature>
<feature type="transmembrane region" description="Helical" evidence="3">
    <location>
        <begin position="371"/>
        <end position="393"/>
    </location>
</feature>
<name>A0AA39LRI2_9BILA</name>
<feature type="transmembrane region" description="Helical" evidence="3">
    <location>
        <begin position="630"/>
        <end position="648"/>
    </location>
</feature>
<protein>
    <recommendedName>
        <fullName evidence="5">Nose resistant-to-fluoxetine protein N-terminal domain-containing protein</fullName>
    </recommendedName>
</protein>
<proteinExistence type="predicted"/>
<dbReference type="EMBL" id="JAUCMV010000004">
    <property type="protein sequence ID" value="KAK0407461.1"/>
    <property type="molecule type" value="Genomic_DNA"/>
</dbReference>
<dbReference type="InterPro" id="IPR006621">
    <property type="entry name" value="Nose-resist-to-fluoxetine_N"/>
</dbReference>
<feature type="region of interest" description="Disordered" evidence="2">
    <location>
        <begin position="870"/>
        <end position="891"/>
    </location>
</feature>
<dbReference type="InterPro" id="IPR052728">
    <property type="entry name" value="O2_lipid_transport_reg"/>
</dbReference>
<feature type="transmembrane region" description="Helical" evidence="3">
    <location>
        <begin position="465"/>
        <end position="483"/>
    </location>
</feature>
<dbReference type="PANTHER" id="PTHR11161:SF0">
    <property type="entry name" value="O-ACYLTRANSFERASE LIKE PROTEIN"/>
    <property type="match status" value="1"/>
</dbReference>
<gene>
    <name evidence="6" type="ORF">QR680_019206</name>
</gene>
<evidence type="ECO:0000256" key="4">
    <source>
        <dbReference type="SAM" id="SignalP"/>
    </source>
</evidence>
<feature type="transmembrane region" description="Helical" evidence="3">
    <location>
        <begin position="767"/>
        <end position="791"/>
    </location>
</feature>
<dbReference type="Pfam" id="PF01757">
    <property type="entry name" value="Acyl_transf_3"/>
    <property type="match status" value="1"/>
</dbReference>
<feature type="transmembrane region" description="Helical" evidence="3">
    <location>
        <begin position="660"/>
        <end position="682"/>
    </location>
</feature>
<accession>A0AA39LRI2</accession>
<feature type="transmembrane region" description="Helical" evidence="3">
    <location>
        <begin position="436"/>
        <end position="458"/>
    </location>
</feature>
<keyword evidence="3" id="KW-0812">Transmembrane</keyword>
<keyword evidence="4" id="KW-0732">Signal</keyword>
<feature type="transmembrane region" description="Helical" evidence="3">
    <location>
        <begin position="290"/>
        <end position="310"/>
    </location>
</feature>
<evidence type="ECO:0000256" key="3">
    <source>
        <dbReference type="SAM" id="Phobius"/>
    </source>
</evidence>
<feature type="chain" id="PRO_5041255462" description="Nose resistant-to-fluoxetine protein N-terminal domain-containing protein" evidence="4">
    <location>
        <begin position="17"/>
        <end position="1183"/>
    </location>
</feature>
<feature type="transmembrane region" description="Helical" evidence="3">
    <location>
        <begin position="1136"/>
        <end position="1159"/>
    </location>
</feature>
<evidence type="ECO:0000256" key="1">
    <source>
        <dbReference type="SAM" id="Coils"/>
    </source>
</evidence>
<dbReference type="Pfam" id="PF20146">
    <property type="entry name" value="NRF"/>
    <property type="match status" value="1"/>
</dbReference>
<keyword evidence="7" id="KW-1185">Reference proteome</keyword>
<dbReference type="SMART" id="SM00703">
    <property type="entry name" value="NRF"/>
    <property type="match status" value="1"/>
</dbReference>
<dbReference type="InterPro" id="IPR002656">
    <property type="entry name" value="Acyl_transf_3_dom"/>
</dbReference>
<dbReference type="AlphaFoldDB" id="A0AA39LRI2"/>
<feature type="transmembrane region" description="Helical" evidence="3">
    <location>
        <begin position="220"/>
        <end position="245"/>
    </location>
</feature>
<evidence type="ECO:0000256" key="2">
    <source>
        <dbReference type="SAM" id="MobiDB-lite"/>
    </source>
</evidence>
<feature type="domain" description="Nose resistant-to-fluoxetine protein N-terminal" evidence="5">
    <location>
        <begin position="82"/>
        <end position="211"/>
    </location>
</feature>
<comment type="caution">
    <text evidence="6">The sequence shown here is derived from an EMBL/GenBank/DDBJ whole genome shotgun (WGS) entry which is preliminary data.</text>
</comment>
<organism evidence="6 7">
    <name type="scientific">Steinernema hermaphroditum</name>
    <dbReference type="NCBI Taxonomy" id="289476"/>
    <lineage>
        <taxon>Eukaryota</taxon>
        <taxon>Metazoa</taxon>
        <taxon>Ecdysozoa</taxon>
        <taxon>Nematoda</taxon>
        <taxon>Chromadorea</taxon>
        <taxon>Rhabditida</taxon>
        <taxon>Tylenchina</taxon>
        <taxon>Panagrolaimomorpha</taxon>
        <taxon>Strongyloidoidea</taxon>
        <taxon>Steinernematidae</taxon>
        <taxon>Steinernema</taxon>
    </lineage>
</organism>
<evidence type="ECO:0000313" key="6">
    <source>
        <dbReference type="EMBL" id="KAK0407461.1"/>
    </source>
</evidence>
<sequence length="1183" mass="136730">MRFTLFLCLFFVVTYSQDVGLFNKAVQKFSHKAHLNESLRKSHFKAASQVLGRIENLLNGPSREELSVVNDLLYNVPSLNLSENCRRDIIFWTSSFRTFWTNQTIKKTDYEFAVRQLDAFGKPPAGLLKPTTQWMGSWDECLSVKAPMNDLYKTKYCWAKVAASNPNSRCDNGLTVDVGTCMPATCSNNDIVKVLNQISSTYRVCSSECRVSSPPSTATFWIVSVIMVLVSALVILGSYVDYFIVCDQKHKDFSISMRLLLCFSIYTNGAELLNTETKEGQIDVVHCIRFFSMAWVIAGHGIFLCFIIGYDNLTDVLELRKYFLNLILLNGFFSVDSFFFLSGLLLAYLFFKEASRNPKRIKSPITWVLFYVHRFLRLTPPYIMLILFFVAYMKHLTIGPLQLHEDQQVQNCVDNWWTNVLYVNNLVNDDRMCYGVTWYLSADMQMYIFSPLLLIAFFINHRIGLALSIGILVASTGVNYGTFYKYHFYPSMLHIDGIGLADDKENDQSHFIRLNYQSSWIRCLPYIVGMLTGYYLQKYKEVKLRIKPLHALTGWAACFACALGSVFGLYGFYNGADWSVFTRASYNNFSRLGWSLSLSYLTVACQKGFAGPIKNIMSLKMFIPLSRLSYCAYLTHLIVLWVYISMWRSPLHYVTLFENYVHIGLPCTIIAYLAALVWSLMFEVPFAKVEKIIIDGLMGQKPRKQYDDVKDANGLPPANPLVSEAKNIWTIPRPDAENEDVIRAPSAQVRAMAQGWFCFRFWFCYRLVLACLAHINLVNAIYLNCAYFALWKAYDIFWFWMHLVLCVCIPPLRPENFLIVWCNLIWKKCTKYPRRSYKQIYNLLYNFKGTKAEHQLQRLKTIELKERQKALESSSSSSSSDESVTDTTAVKEQDPSKFNVFVNDADANGDVRQSRESAGGSSLYPSDLLEDSSTVEVAELPTIDTNENASKKENLQVPGDNKSLSWADRISLQKIPFRFRLKRSISAELKETGQPEVISPNYSNRRDLFDKKALEKREKKEKKALEKKLRKRRKEELAEMARIERKRKTVANAIDLLLQCLRMITSFAILIGNIRKTFIPAHFQYLPPGRHAWDNNDIMLFFRISVFLDVAMFWINTMRTMCMQWHLCYRLGILKFWLWASLLGFLGGFLMVLPMHYVYEQLDVSWCHFKPNTTLSQYQPKWR</sequence>
<dbReference type="Proteomes" id="UP001175271">
    <property type="component" value="Unassembled WGS sequence"/>
</dbReference>
<reference evidence="6" key="1">
    <citation type="submission" date="2023-06" db="EMBL/GenBank/DDBJ databases">
        <title>Genomic analysis of the entomopathogenic nematode Steinernema hermaphroditum.</title>
        <authorList>
            <person name="Schwarz E.M."/>
            <person name="Heppert J.K."/>
            <person name="Baniya A."/>
            <person name="Schwartz H.T."/>
            <person name="Tan C.-H."/>
            <person name="Antoshechkin I."/>
            <person name="Sternberg P.W."/>
            <person name="Goodrich-Blair H."/>
            <person name="Dillman A.R."/>
        </authorList>
    </citation>
    <scope>NUCLEOTIDE SEQUENCE</scope>
    <source>
        <strain evidence="6">PS9179</strain>
        <tissue evidence="6">Whole animal</tissue>
    </source>
</reference>
<feature type="transmembrane region" description="Helical" evidence="3">
    <location>
        <begin position="322"/>
        <end position="351"/>
    </location>
</feature>
<keyword evidence="1" id="KW-0175">Coiled coil</keyword>
<feature type="transmembrane region" description="Helical" evidence="3">
    <location>
        <begin position="797"/>
        <end position="826"/>
    </location>
</feature>
<feature type="signal peptide" evidence="4">
    <location>
        <begin position="1"/>
        <end position="16"/>
    </location>
</feature>
<feature type="transmembrane region" description="Helical" evidence="3">
    <location>
        <begin position="1050"/>
        <end position="1071"/>
    </location>
</feature>
<evidence type="ECO:0000259" key="5">
    <source>
        <dbReference type="SMART" id="SM00703"/>
    </source>
</evidence>
<dbReference type="PANTHER" id="PTHR11161">
    <property type="entry name" value="O-ACYLTRANSFERASE"/>
    <property type="match status" value="1"/>
</dbReference>
<feature type="coiled-coil region" evidence="1">
    <location>
        <begin position="1011"/>
        <end position="1046"/>
    </location>
</feature>
<dbReference type="GO" id="GO:0016747">
    <property type="term" value="F:acyltransferase activity, transferring groups other than amino-acyl groups"/>
    <property type="evidence" value="ECO:0007669"/>
    <property type="project" value="InterPro"/>
</dbReference>
<evidence type="ECO:0000313" key="7">
    <source>
        <dbReference type="Proteomes" id="UP001175271"/>
    </source>
</evidence>
<feature type="transmembrane region" description="Helical" evidence="3">
    <location>
        <begin position="549"/>
        <end position="572"/>
    </location>
</feature>
<keyword evidence="3" id="KW-1133">Transmembrane helix</keyword>